<proteinExistence type="predicted"/>
<organism evidence="1 2">
    <name type="scientific">Mucilaginibacter polytrichastri</name>
    <dbReference type="NCBI Taxonomy" id="1302689"/>
    <lineage>
        <taxon>Bacteria</taxon>
        <taxon>Pseudomonadati</taxon>
        <taxon>Bacteroidota</taxon>
        <taxon>Sphingobacteriia</taxon>
        <taxon>Sphingobacteriales</taxon>
        <taxon>Sphingobacteriaceae</taxon>
        <taxon>Mucilaginibacter</taxon>
    </lineage>
</organism>
<dbReference type="OrthoDB" id="9151069at2"/>
<dbReference type="Proteomes" id="UP000186720">
    <property type="component" value="Unassembled WGS sequence"/>
</dbReference>
<comment type="caution">
    <text evidence="1">The sequence shown here is derived from an EMBL/GenBank/DDBJ whole genome shotgun (WGS) entry which is preliminary data.</text>
</comment>
<keyword evidence="2" id="KW-1185">Reference proteome</keyword>
<dbReference type="Pfam" id="PF10924">
    <property type="entry name" value="DUF2711"/>
    <property type="match status" value="1"/>
</dbReference>
<dbReference type="STRING" id="1302689.RG47T_4698"/>
<dbReference type="EMBL" id="MPPL01000001">
    <property type="protein sequence ID" value="OKS89216.1"/>
    <property type="molecule type" value="Genomic_DNA"/>
</dbReference>
<name>A0A1Q6A5E3_9SPHI</name>
<evidence type="ECO:0000313" key="1">
    <source>
        <dbReference type="EMBL" id="OKS89216.1"/>
    </source>
</evidence>
<protein>
    <submittedName>
        <fullName evidence="1">Uncharacterized protein</fullName>
    </submittedName>
</protein>
<gene>
    <name evidence="1" type="ORF">RG47T_4698</name>
</gene>
<reference evidence="1 2" key="1">
    <citation type="submission" date="2016-11" db="EMBL/GenBank/DDBJ databases">
        <title>Whole Genome Sequencing of Mucilaginibacter polytrichastri RG4-7(T) isolated from the moss sample.</title>
        <authorList>
            <person name="Li Y."/>
        </authorList>
    </citation>
    <scope>NUCLEOTIDE SEQUENCE [LARGE SCALE GENOMIC DNA]</scope>
    <source>
        <strain evidence="1 2">RG4-7</strain>
    </source>
</reference>
<dbReference type="AlphaFoldDB" id="A0A1Q6A5E3"/>
<dbReference type="InterPro" id="IPR024250">
    <property type="entry name" value="DUF2711"/>
</dbReference>
<evidence type="ECO:0000313" key="2">
    <source>
        <dbReference type="Proteomes" id="UP000186720"/>
    </source>
</evidence>
<accession>A0A1Q6A5E3</accession>
<sequence>MDNIFDSNNLYPGYDNPLKEYFKDYFDSVFICFSPFFKLKNGTEEYTSLQQAKVISLEELQKNNDAFKNLDPNVERVIYTNNNSSYPQVEEIIDNGTPIKWQYVLEHTPLKNFSEINLALCTSIGALGRDFRRIDLQQKLNAFAVSNSIYYPTEGRITALSLIRIYNCLKTMGKVDLVITDEFFQDRKVINLITLPCVEFVLLVRGYMYFFPIDRTLLFTIEWDSFYFLICGNQVLLDEIIPKFEFEGFFSSNETIHNWYSNEEI</sequence>
<dbReference type="RefSeq" id="WP_074492063.1">
    <property type="nucleotide sequence ID" value="NZ_FPAM01000007.1"/>
</dbReference>